<dbReference type="PANTHER" id="PTHR43429:SF3">
    <property type="entry name" value="NITRITE REDUCTASE [NAD(P)H]"/>
    <property type="match status" value="1"/>
</dbReference>
<evidence type="ECO:0000256" key="2">
    <source>
        <dbReference type="ARBA" id="ARBA00022630"/>
    </source>
</evidence>
<evidence type="ECO:0000256" key="1">
    <source>
        <dbReference type="ARBA" id="ARBA00001974"/>
    </source>
</evidence>
<dbReference type="EMBL" id="AP011788">
    <property type="protein sequence ID" value="BAL57911.1"/>
    <property type="molecule type" value="Genomic_DNA"/>
</dbReference>
<dbReference type="Gene3D" id="3.30.390.30">
    <property type="match status" value="1"/>
</dbReference>
<comment type="cofactor">
    <cofactor evidence="1">
        <name>FAD</name>
        <dbReference type="ChEBI" id="CHEBI:57692"/>
    </cofactor>
</comment>
<proteinExistence type="predicted"/>
<evidence type="ECO:0000259" key="4">
    <source>
        <dbReference type="Pfam" id="PF07992"/>
    </source>
</evidence>
<dbReference type="PANTHER" id="PTHR43429">
    <property type="entry name" value="PYRIDINE NUCLEOTIDE-DISULFIDE OXIDOREDUCTASE DOMAIN-CONTAINING"/>
    <property type="match status" value="1"/>
</dbReference>
<dbReference type="Pfam" id="PF07992">
    <property type="entry name" value="Pyr_redox_2"/>
    <property type="match status" value="1"/>
</dbReference>
<protein>
    <submittedName>
        <fullName evidence="5">FAD-dependent pyridine nucleotide-disulphide oxidoreductase</fullName>
    </submittedName>
</protein>
<dbReference type="Gene3D" id="3.50.50.60">
    <property type="entry name" value="FAD/NAD(P)-binding domain"/>
    <property type="match status" value="2"/>
</dbReference>
<keyword evidence="3" id="KW-0274">FAD</keyword>
<accession>H5SP25</accession>
<dbReference type="AlphaFoldDB" id="H5SP25"/>
<reference evidence="5" key="1">
    <citation type="journal article" date="2005" name="Environ. Microbiol.">
        <title>Genetic and functional properties of uncultivated thermophilic crenarchaeotes from a subsurface gold mine as revealed by analysis of genome fragments.</title>
        <authorList>
            <person name="Nunoura T."/>
            <person name="Hirayama H."/>
            <person name="Takami H."/>
            <person name="Oida H."/>
            <person name="Nishi S."/>
            <person name="Shimamura S."/>
            <person name="Suzuki Y."/>
            <person name="Inagaki F."/>
            <person name="Takai K."/>
            <person name="Nealson K.H."/>
            <person name="Horikoshi K."/>
        </authorList>
    </citation>
    <scope>NUCLEOTIDE SEQUENCE</scope>
</reference>
<dbReference type="InterPro" id="IPR036188">
    <property type="entry name" value="FAD/NAD-bd_sf"/>
</dbReference>
<dbReference type="PRINTS" id="PR00368">
    <property type="entry name" value="FADPNR"/>
</dbReference>
<dbReference type="GO" id="GO:0016491">
    <property type="term" value="F:oxidoreductase activity"/>
    <property type="evidence" value="ECO:0007669"/>
    <property type="project" value="InterPro"/>
</dbReference>
<reference evidence="5" key="2">
    <citation type="journal article" date="2012" name="PLoS ONE">
        <title>A Deeply Branching Thermophilic Bacterium with an Ancient Acetyl-CoA Pathway Dominates a Subsurface Ecosystem.</title>
        <authorList>
            <person name="Takami H."/>
            <person name="Noguchi H."/>
            <person name="Takaki Y."/>
            <person name="Uchiyama I."/>
            <person name="Toyoda A."/>
            <person name="Nishi S."/>
            <person name="Chee G.-J."/>
            <person name="Arai W."/>
            <person name="Nunoura T."/>
            <person name="Itoh T."/>
            <person name="Hattori M."/>
            <person name="Takai K."/>
        </authorList>
    </citation>
    <scope>NUCLEOTIDE SEQUENCE</scope>
</reference>
<name>H5SP25_9BACT</name>
<dbReference type="InterPro" id="IPR050260">
    <property type="entry name" value="FAD-bd_OxRdtase"/>
</dbReference>
<keyword evidence="2" id="KW-0285">Flavoprotein</keyword>
<evidence type="ECO:0000313" key="5">
    <source>
        <dbReference type="EMBL" id="BAL57911.1"/>
    </source>
</evidence>
<feature type="domain" description="FAD/NAD(P)-binding" evidence="4">
    <location>
        <begin position="6"/>
        <end position="301"/>
    </location>
</feature>
<dbReference type="InterPro" id="IPR016156">
    <property type="entry name" value="FAD/NAD-linked_Rdtase_dimer_sf"/>
</dbReference>
<gene>
    <name evidence="5" type="ORF">HGMM_F52F12C14</name>
</gene>
<dbReference type="InterPro" id="IPR023753">
    <property type="entry name" value="FAD/NAD-binding_dom"/>
</dbReference>
<organism evidence="5">
    <name type="scientific">uncultured Acetothermia bacterium</name>
    <dbReference type="NCBI Taxonomy" id="236499"/>
    <lineage>
        <taxon>Bacteria</taxon>
        <taxon>Candidatus Bipolaricaulota</taxon>
        <taxon>environmental samples</taxon>
    </lineage>
</organism>
<dbReference type="SUPFAM" id="SSF51905">
    <property type="entry name" value="FAD/NAD(P)-binding domain"/>
    <property type="match status" value="1"/>
</dbReference>
<evidence type="ECO:0000256" key="3">
    <source>
        <dbReference type="ARBA" id="ARBA00022827"/>
    </source>
</evidence>
<sequence length="443" mass="48295">MKKTQRFVIIGASAAGTSAAETLRRYDPNAQITVVSDEKMTYSKPLLSYYLAGKLGEEQLFFRAPDFYERSGIERIHARAVGLLPEKNTIELSDGQKLKYDKLLVATGAAPRFPRIEGIRRDGVFGLRTLEDAHGILARLPHAQRAVVLGGGLVGLKAAAALKERGLAVTVLIDSPHALSQMLDESSARIFERIFEQNGVTIRTKAKPVAVLGTSQKIEGVQLASGEVFPCDLVVVGKGVDPSLELVEGTPIRKDYGILVDDSLRTSVENIYAAGDVAQARDVLRGEPWINALWPCAVEQGRIAALNMLGKETRYRGSMRQNSVQFFGVPVISAGLAVLTPGPLGGRPGEHDETLESQPAPGIYRKIFLKDDTIVGFVLVGDVPIEAAGVLRVLMERRVNVAPIKEELVELGPDLGRVLPLVVENRERFVEREFQELFQTVGV</sequence>
<dbReference type="PRINTS" id="PR00411">
    <property type="entry name" value="PNDRDTASEI"/>
</dbReference>